<feature type="transmembrane region" description="Helical" evidence="1">
    <location>
        <begin position="44"/>
        <end position="64"/>
    </location>
</feature>
<sequence>MNATGSAMGTSPPSINPAAIAMMLPNPFTPMAFLPPDVARQVAVSVYVLIGTTSILIWDVLCHLKDDYRLLTQHRINFSMIVYFVARVFNVLYLIGYIVVNSAPVGNCSVVMRVVDSFFPIAIPASEMLFFLHVRAVYIHNRPAVWLFTFLWLCTIASSLTPVIGSTYMSIAFTKYCINGPLPSYATAAAVVPLVNDSVLFGALALRMLRSSYQERSLTGDVRAMVFGDHIPLVSRALLQNGQAYFLSTVFINLATVSMYYIDALPAAYRAILGFPSILLMNIMASRIYRNTKFGRFGSAAKLPARPAPSSSVVYGHKSGYSGAGRSVGPQVSVITTQTRDLDTSTIFINSQSMSDDARTLSSTSNSREKFDLEALRLPHNYHIRKV</sequence>
<feature type="transmembrane region" description="Helical" evidence="1">
    <location>
        <begin position="76"/>
        <end position="98"/>
    </location>
</feature>
<comment type="caution">
    <text evidence="2">The sequence shown here is derived from an EMBL/GenBank/DDBJ whole genome shotgun (WGS) entry which is preliminary data.</text>
</comment>
<evidence type="ECO:0000313" key="2">
    <source>
        <dbReference type="EMBL" id="KAF5329249.1"/>
    </source>
</evidence>
<feature type="transmembrane region" description="Helical" evidence="1">
    <location>
        <begin position="145"/>
        <end position="165"/>
    </location>
</feature>
<protein>
    <submittedName>
        <fullName evidence="2">Uncharacterized protein</fullName>
    </submittedName>
</protein>
<evidence type="ECO:0000256" key="1">
    <source>
        <dbReference type="SAM" id="Phobius"/>
    </source>
</evidence>
<accession>A0A8H5FA26</accession>
<keyword evidence="1" id="KW-1133">Transmembrane helix</keyword>
<proteinExistence type="predicted"/>
<dbReference type="AlphaFoldDB" id="A0A8H5FA26"/>
<gene>
    <name evidence="2" type="ORF">D9619_009373</name>
</gene>
<feature type="transmembrane region" description="Helical" evidence="1">
    <location>
        <begin position="244"/>
        <end position="262"/>
    </location>
</feature>
<organism evidence="2 3">
    <name type="scientific">Psilocybe cf. subviscida</name>
    <dbReference type="NCBI Taxonomy" id="2480587"/>
    <lineage>
        <taxon>Eukaryota</taxon>
        <taxon>Fungi</taxon>
        <taxon>Dikarya</taxon>
        <taxon>Basidiomycota</taxon>
        <taxon>Agaricomycotina</taxon>
        <taxon>Agaricomycetes</taxon>
        <taxon>Agaricomycetidae</taxon>
        <taxon>Agaricales</taxon>
        <taxon>Agaricineae</taxon>
        <taxon>Strophariaceae</taxon>
        <taxon>Psilocybe</taxon>
    </lineage>
</organism>
<evidence type="ECO:0000313" key="3">
    <source>
        <dbReference type="Proteomes" id="UP000567179"/>
    </source>
</evidence>
<feature type="transmembrane region" description="Helical" evidence="1">
    <location>
        <begin position="268"/>
        <end position="289"/>
    </location>
</feature>
<keyword evidence="1" id="KW-0472">Membrane</keyword>
<keyword evidence="1" id="KW-0812">Transmembrane</keyword>
<name>A0A8H5FA26_9AGAR</name>
<feature type="transmembrane region" description="Helical" evidence="1">
    <location>
        <begin position="185"/>
        <end position="206"/>
    </location>
</feature>
<keyword evidence="3" id="KW-1185">Reference proteome</keyword>
<dbReference type="EMBL" id="JAACJJ010000002">
    <property type="protein sequence ID" value="KAF5329249.1"/>
    <property type="molecule type" value="Genomic_DNA"/>
</dbReference>
<feature type="transmembrane region" description="Helical" evidence="1">
    <location>
        <begin position="118"/>
        <end position="138"/>
    </location>
</feature>
<dbReference type="Proteomes" id="UP000567179">
    <property type="component" value="Unassembled WGS sequence"/>
</dbReference>
<dbReference type="OrthoDB" id="3038990at2759"/>
<reference evidence="2 3" key="1">
    <citation type="journal article" date="2020" name="ISME J.">
        <title>Uncovering the hidden diversity of litter-decomposition mechanisms in mushroom-forming fungi.</title>
        <authorList>
            <person name="Floudas D."/>
            <person name="Bentzer J."/>
            <person name="Ahren D."/>
            <person name="Johansson T."/>
            <person name="Persson P."/>
            <person name="Tunlid A."/>
        </authorList>
    </citation>
    <scope>NUCLEOTIDE SEQUENCE [LARGE SCALE GENOMIC DNA]</scope>
    <source>
        <strain evidence="2 3">CBS 101986</strain>
    </source>
</reference>